<sequence length="96" mass="10474">MTEDHQADNLVARAEAYLAEVALWSLDGALEVLCRCDGPVAEQVGLVARCVDAVAASAGKEQLVSGLAHLETCDYAAARCREDWWVEDFSLLRIDH</sequence>
<dbReference type="AlphaFoldDB" id="A0A3L6FCN5"/>
<name>A0A3L6FCN5_MAIZE</name>
<proteinExistence type="predicted"/>
<dbReference type="EMBL" id="NCVQ01000004">
    <property type="protein sequence ID" value="PWZ30061.1"/>
    <property type="molecule type" value="Genomic_DNA"/>
</dbReference>
<gene>
    <name evidence="1" type="primary">At3g08570_0</name>
    <name evidence="1" type="ORF">Zm00014a_031880</name>
</gene>
<dbReference type="Proteomes" id="UP000251960">
    <property type="component" value="Chromosome 3"/>
</dbReference>
<dbReference type="PANTHER" id="PTHR32370">
    <property type="entry name" value="OS12G0117600 PROTEIN"/>
    <property type="match status" value="1"/>
</dbReference>
<comment type="caution">
    <text evidence="1">The sequence shown here is derived from an EMBL/GenBank/DDBJ whole genome shotgun (WGS) entry which is preliminary data.</text>
</comment>
<dbReference type="InterPro" id="IPR043454">
    <property type="entry name" value="NPH3/RPT2-like"/>
</dbReference>
<protein>
    <submittedName>
        <fullName evidence="1">BTB/POZ domain-containing protein</fullName>
    </submittedName>
</protein>
<accession>A0A3L6FCN5</accession>
<organism evidence="1">
    <name type="scientific">Zea mays</name>
    <name type="common">Maize</name>
    <dbReference type="NCBI Taxonomy" id="4577"/>
    <lineage>
        <taxon>Eukaryota</taxon>
        <taxon>Viridiplantae</taxon>
        <taxon>Streptophyta</taxon>
        <taxon>Embryophyta</taxon>
        <taxon>Tracheophyta</taxon>
        <taxon>Spermatophyta</taxon>
        <taxon>Magnoliopsida</taxon>
        <taxon>Liliopsida</taxon>
        <taxon>Poales</taxon>
        <taxon>Poaceae</taxon>
        <taxon>PACMAD clade</taxon>
        <taxon>Panicoideae</taxon>
        <taxon>Andropogonodae</taxon>
        <taxon>Andropogoneae</taxon>
        <taxon>Tripsacinae</taxon>
        <taxon>Zea</taxon>
    </lineage>
</organism>
<evidence type="ECO:0000313" key="1">
    <source>
        <dbReference type="EMBL" id="PWZ30061.1"/>
    </source>
</evidence>
<reference evidence="1" key="1">
    <citation type="journal article" date="2018" name="Nat. Genet.">
        <title>Extensive intraspecific gene order and gene structural variations between Mo17 and other maize genomes.</title>
        <authorList>
            <person name="Sun S."/>
            <person name="Zhou Y."/>
            <person name="Chen J."/>
            <person name="Shi J."/>
            <person name="Zhao H."/>
            <person name="Zhao H."/>
            <person name="Song W."/>
            <person name="Zhang M."/>
            <person name="Cui Y."/>
            <person name="Dong X."/>
            <person name="Liu H."/>
            <person name="Ma X."/>
            <person name="Jiao Y."/>
            <person name="Wang B."/>
            <person name="Wei X."/>
            <person name="Stein J.C."/>
            <person name="Glaubitz J.C."/>
            <person name="Lu F."/>
            <person name="Yu G."/>
            <person name="Liang C."/>
            <person name="Fengler K."/>
            <person name="Li B."/>
            <person name="Rafalski A."/>
            <person name="Schnable P.S."/>
            <person name="Ware D.H."/>
            <person name="Buckler E.S."/>
            <person name="Lai J."/>
        </authorList>
    </citation>
    <scope>NUCLEOTIDE SEQUENCE [LARGE SCALE GENOMIC DNA]</scope>
    <source>
        <tissue evidence="1">Seedling</tissue>
    </source>
</reference>